<keyword evidence="3" id="KW-0249">Electron transport</keyword>
<protein>
    <recommendedName>
        <fullName evidence="6">Thioredoxin</fullName>
    </recommendedName>
</protein>
<dbReference type="Proteomes" id="UP000231098">
    <property type="component" value="Unassembled WGS sequence"/>
</dbReference>
<dbReference type="InterPro" id="IPR036249">
    <property type="entry name" value="Thioredoxin-like_sf"/>
</dbReference>
<dbReference type="PANTHER" id="PTHR45663:SF11">
    <property type="entry name" value="GEO12009P1"/>
    <property type="match status" value="1"/>
</dbReference>
<feature type="active site" description="Nucleophile" evidence="7">
    <location>
        <position position="15"/>
    </location>
</feature>
<keyword evidence="2" id="KW-0813">Transport</keyword>
<dbReference type="Gene3D" id="3.40.30.10">
    <property type="entry name" value="Glutaredoxin"/>
    <property type="match status" value="1"/>
</dbReference>
<dbReference type="EMBL" id="PEYV01000051">
    <property type="protein sequence ID" value="PIS21399.1"/>
    <property type="molecule type" value="Genomic_DNA"/>
</dbReference>
<evidence type="ECO:0000313" key="11">
    <source>
        <dbReference type="Proteomes" id="UP000231098"/>
    </source>
</evidence>
<evidence type="ECO:0000259" key="9">
    <source>
        <dbReference type="PROSITE" id="PS51352"/>
    </source>
</evidence>
<accession>A0A2H0XB47</accession>
<dbReference type="PIRSF" id="PIRSF000077">
    <property type="entry name" value="Thioredoxin"/>
    <property type="match status" value="1"/>
</dbReference>
<dbReference type="FunFam" id="3.40.30.10:FF:000001">
    <property type="entry name" value="Thioredoxin"/>
    <property type="match status" value="1"/>
</dbReference>
<evidence type="ECO:0000256" key="2">
    <source>
        <dbReference type="ARBA" id="ARBA00022448"/>
    </source>
</evidence>
<comment type="similarity">
    <text evidence="1">Belongs to the thioredoxin family.</text>
</comment>
<feature type="disulfide bond" description="Redox-active" evidence="8">
    <location>
        <begin position="12"/>
        <end position="15"/>
    </location>
</feature>
<name>A0A2H0XB47_UNCKA</name>
<dbReference type="GO" id="GO:0005737">
    <property type="term" value="C:cytoplasm"/>
    <property type="evidence" value="ECO:0007669"/>
    <property type="project" value="TreeGrafter"/>
</dbReference>
<dbReference type="PRINTS" id="PR00421">
    <property type="entry name" value="THIOREDOXIN"/>
</dbReference>
<feature type="active site" description="Nucleophile" evidence="7">
    <location>
        <position position="12"/>
    </location>
</feature>
<dbReference type="NCBIfam" id="TIGR01068">
    <property type="entry name" value="thioredoxin"/>
    <property type="match status" value="1"/>
</dbReference>
<dbReference type="CDD" id="cd02947">
    <property type="entry name" value="TRX_family"/>
    <property type="match status" value="1"/>
</dbReference>
<comment type="caution">
    <text evidence="10">The sequence shown here is derived from an EMBL/GenBank/DDBJ whole genome shotgun (WGS) entry which is preliminary data.</text>
</comment>
<dbReference type="InterPro" id="IPR013766">
    <property type="entry name" value="Thioredoxin_domain"/>
</dbReference>
<dbReference type="SUPFAM" id="SSF52833">
    <property type="entry name" value="Thioredoxin-like"/>
    <property type="match status" value="1"/>
</dbReference>
<dbReference type="Pfam" id="PF00085">
    <property type="entry name" value="Thioredoxin"/>
    <property type="match status" value="1"/>
</dbReference>
<dbReference type="PROSITE" id="PS00194">
    <property type="entry name" value="THIOREDOXIN_1"/>
    <property type="match status" value="1"/>
</dbReference>
<proteinExistence type="inferred from homology"/>
<dbReference type="GO" id="GO:0015035">
    <property type="term" value="F:protein-disulfide reductase activity"/>
    <property type="evidence" value="ECO:0007669"/>
    <property type="project" value="UniProtKB-UniRule"/>
</dbReference>
<keyword evidence="5 8" id="KW-0676">Redox-active center</keyword>
<evidence type="ECO:0000256" key="1">
    <source>
        <dbReference type="ARBA" id="ARBA00008987"/>
    </source>
</evidence>
<evidence type="ECO:0000256" key="4">
    <source>
        <dbReference type="ARBA" id="ARBA00023157"/>
    </source>
</evidence>
<evidence type="ECO:0000256" key="8">
    <source>
        <dbReference type="PIRSR" id="PIRSR000077-4"/>
    </source>
</evidence>
<feature type="site" description="Deprotonates C-terminal active site Cys" evidence="7">
    <location>
        <position position="6"/>
    </location>
</feature>
<dbReference type="PANTHER" id="PTHR45663">
    <property type="entry name" value="GEO12009P1"/>
    <property type="match status" value="1"/>
</dbReference>
<evidence type="ECO:0000256" key="7">
    <source>
        <dbReference type="PIRSR" id="PIRSR000077-1"/>
    </source>
</evidence>
<sequence length="91" mass="10682">MFELLDFYADWCGPCQMMLPIFMEVEKEMAGKLKFRKVNIDNEMEEAEKYGVMSVPTFVITKNGEEIDRKVGAMPKEALKRWIEDNLELKL</sequence>
<dbReference type="AlphaFoldDB" id="A0A2H0XB47"/>
<dbReference type="PROSITE" id="PS51352">
    <property type="entry name" value="THIOREDOXIN_2"/>
    <property type="match status" value="1"/>
</dbReference>
<feature type="site" description="Contributes to redox potential value" evidence="7">
    <location>
        <position position="14"/>
    </location>
</feature>
<evidence type="ECO:0000256" key="5">
    <source>
        <dbReference type="ARBA" id="ARBA00023284"/>
    </source>
</evidence>
<dbReference type="InterPro" id="IPR017937">
    <property type="entry name" value="Thioredoxin_CS"/>
</dbReference>
<reference evidence="11" key="1">
    <citation type="submission" date="2017-09" db="EMBL/GenBank/DDBJ databases">
        <title>Depth-based differentiation of microbial function through sediment-hosted aquifers and enrichment of novel symbionts in the deep terrestrial subsurface.</title>
        <authorList>
            <person name="Probst A.J."/>
            <person name="Ladd B."/>
            <person name="Jarett J.K."/>
            <person name="Geller-Mcgrath D.E."/>
            <person name="Sieber C.M.K."/>
            <person name="Emerson J.B."/>
            <person name="Anantharaman K."/>
            <person name="Thomas B.C."/>
            <person name="Malmstrom R."/>
            <person name="Stieglmeier M."/>
            <person name="Klingl A."/>
            <person name="Woyke T."/>
            <person name="Ryan C.M."/>
            <person name="Banfield J.F."/>
        </authorList>
    </citation>
    <scope>NUCLEOTIDE SEQUENCE [LARGE SCALE GENOMIC DNA]</scope>
</reference>
<gene>
    <name evidence="10" type="primary">trxA</name>
    <name evidence="10" type="ORF">COT51_02980</name>
</gene>
<evidence type="ECO:0000256" key="6">
    <source>
        <dbReference type="NCBIfam" id="TIGR01068"/>
    </source>
</evidence>
<organism evidence="10 11">
    <name type="scientific">candidate division WWE3 bacterium CG08_land_8_20_14_0_20_41_15</name>
    <dbReference type="NCBI Taxonomy" id="1975086"/>
    <lineage>
        <taxon>Bacteria</taxon>
        <taxon>Katanobacteria</taxon>
    </lineage>
</organism>
<feature type="domain" description="Thioredoxin" evidence="9">
    <location>
        <begin position="1"/>
        <end position="88"/>
    </location>
</feature>
<keyword evidence="4 8" id="KW-1015">Disulfide bond</keyword>
<feature type="site" description="Contributes to redox potential value" evidence="7">
    <location>
        <position position="13"/>
    </location>
</feature>
<dbReference type="InterPro" id="IPR005746">
    <property type="entry name" value="Thioredoxin"/>
</dbReference>
<evidence type="ECO:0000256" key="3">
    <source>
        <dbReference type="ARBA" id="ARBA00022982"/>
    </source>
</evidence>
<evidence type="ECO:0000313" key="10">
    <source>
        <dbReference type="EMBL" id="PIS21399.1"/>
    </source>
</evidence>